<proteinExistence type="predicted"/>
<dbReference type="InterPro" id="IPR005543">
    <property type="entry name" value="PASTA_dom"/>
</dbReference>
<dbReference type="PROSITE" id="PS51178">
    <property type="entry name" value="PASTA"/>
    <property type="match status" value="2"/>
</dbReference>
<reference evidence="3 4" key="2">
    <citation type="submission" date="2019-09" db="EMBL/GenBank/DDBJ databases">
        <authorList>
            <person name="Jin C."/>
        </authorList>
    </citation>
    <scope>NUCLEOTIDE SEQUENCE [LARGE SCALE GENOMIC DNA]</scope>
    <source>
        <strain evidence="3 4">AN110305</strain>
    </source>
</reference>
<dbReference type="Proteomes" id="UP000323454">
    <property type="component" value="Unassembled WGS sequence"/>
</dbReference>
<evidence type="ECO:0000256" key="1">
    <source>
        <dbReference type="SAM" id="Phobius"/>
    </source>
</evidence>
<dbReference type="Gene3D" id="3.30.10.20">
    <property type="match status" value="2"/>
</dbReference>
<dbReference type="CDD" id="cd06577">
    <property type="entry name" value="PASTA_pknB"/>
    <property type="match status" value="2"/>
</dbReference>
<dbReference type="RefSeq" id="WP_149849590.1">
    <property type="nucleotide sequence ID" value="NZ_VUOB01000021.1"/>
</dbReference>
<evidence type="ECO:0000313" key="4">
    <source>
        <dbReference type="Proteomes" id="UP000323454"/>
    </source>
</evidence>
<dbReference type="AlphaFoldDB" id="A0A5B2XI51"/>
<feature type="transmembrane region" description="Helical" evidence="1">
    <location>
        <begin position="31"/>
        <end position="53"/>
    </location>
</feature>
<dbReference type="SMART" id="SM00740">
    <property type="entry name" value="PASTA"/>
    <property type="match status" value="2"/>
</dbReference>
<feature type="domain" description="PASTA" evidence="2">
    <location>
        <begin position="126"/>
        <end position="186"/>
    </location>
</feature>
<organism evidence="3 4">
    <name type="scientific">Solihabitans fulvus</name>
    <dbReference type="NCBI Taxonomy" id="1892852"/>
    <lineage>
        <taxon>Bacteria</taxon>
        <taxon>Bacillati</taxon>
        <taxon>Actinomycetota</taxon>
        <taxon>Actinomycetes</taxon>
        <taxon>Pseudonocardiales</taxon>
        <taxon>Pseudonocardiaceae</taxon>
        <taxon>Solihabitans</taxon>
    </lineage>
</organism>
<keyword evidence="4" id="KW-1185">Reference proteome</keyword>
<evidence type="ECO:0000313" key="3">
    <source>
        <dbReference type="EMBL" id="KAA2262611.1"/>
    </source>
</evidence>
<feature type="domain" description="PASTA" evidence="2">
    <location>
        <begin position="54"/>
        <end position="120"/>
    </location>
</feature>
<dbReference type="EMBL" id="VUOB01000021">
    <property type="protein sequence ID" value="KAA2262611.1"/>
    <property type="molecule type" value="Genomic_DNA"/>
</dbReference>
<evidence type="ECO:0000259" key="2">
    <source>
        <dbReference type="PROSITE" id="PS51178"/>
    </source>
</evidence>
<keyword evidence="1" id="KW-0812">Transmembrane</keyword>
<accession>A0A5B2XI51</accession>
<dbReference type="Pfam" id="PF03793">
    <property type="entry name" value="PASTA"/>
    <property type="match status" value="2"/>
</dbReference>
<gene>
    <name evidence="3" type="ORF">F0L68_11960</name>
</gene>
<reference evidence="3 4" key="1">
    <citation type="submission" date="2019-09" db="EMBL/GenBank/DDBJ databases">
        <title>Goodfellowia gen. nov., a new genus of the Pseudonocardineae related to Actinoalloteichus, containing Goodfellowia coeruleoviolacea gen. nov., comb. nov. gen. nov., comb. nov.</title>
        <authorList>
            <person name="Labeda D."/>
        </authorList>
    </citation>
    <scope>NUCLEOTIDE SEQUENCE [LARGE SCALE GENOMIC DNA]</scope>
    <source>
        <strain evidence="3 4">AN110305</strain>
    </source>
</reference>
<protein>
    <submittedName>
        <fullName evidence="3">PASTA domain-containing protein</fullName>
    </submittedName>
</protein>
<name>A0A5B2XI51_9PSEU</name>
<keyword evidence="1" id="KW-0472">Membrane</keyword>
<dbReference type="OrthoDB" id="9762169at2"/>
<comment type="caution">
    <text evidence="3">The sequence shown here is derived from an EMBL/GenBank/DDBJ whole genome shotgun (WGS) entry which is preliminary data.</text>
</comment>
<keyword evidence="1" id="KW-1133">Transmembrane helix</keyword>
<sequence>MPAEAPVAERAPAGSLAGRAGRGRLRWRTQLFAVLVVAAVTGLLTAGSFHTFVRPTLVTVPDVKGRSAGDARAVLERLGLGVDQGITSPAGFAPGQVAAQVPPAGSGLRPGGRVEIDIAADPTRIDVQKSFYVGRKSAEVVAALRTFGFVVRVEQVSSESPQDSVVDVSPTGLVLQGDPVRVVVSKGLGG</sequence>